<dbReference type="InterPro" id="IPR000878">
    <property type="entry name" value="4pyrrol_Mease"/>
</dbReference>
<dbReference type="PANTHER" id="PTHR46111:SF1">
    <property type="entry name" value="RIBOSOMAL RNA SMALL SUBUNIT METHYLTRANSFERASE I"/>
    <property type="match status" value="1"/>
</dbReference>
<evidence type="ECO:0000256" key="3">
    <source>
        <dbReference type="ARBA" id="ARBA00022603"/>
    </source>
</evidence>
<feature type="domain" description="Tetrapyrrole methylase" evidence="7">
    <location>
        <begin position="41"/>
        <end position="244"/>
    </location>
</feature>
<dbReference type="AlphaFoldDB" id="A0A1W6YVP1"/>
<comment type="catalytic activity">
    <reaction evidence="6">
        <text>cytidine(1402) in 16S rRNA + S-adenosyl-L-methionine = 2'-O-methylcytidine(1402) in 16S rRNA + S-adenosyl-L-homocysteine + H(+)</text>
        <dbReference type="Rhea" id="RHEA:42924"/>
        <dbReference type="Rhea" id="RHEA-COMP:10285"/>
        <dbReference type="Rhea" id="RHEA-COMP:10286"/>
        <dbReference type="ChEBI" id="CHEBI:15378"/>
        <dbReference type="ChEBI" id="CHEBI:57856"/>
        <dbReference type="ChEBI" id="CHEBI:59789"/>
        <dbReference type="ChEBI" id="CHEBI:74495"/>
        <dbReference type="ChEBI" id="CHEBI:82748"/>
        <dbReference type="EC" id="2.1.1.198"/>
    </reaction>
</comment>
<dbReference type="InterPro" id="IPR018063">
    <property type="entry name" value="SAM_MeTrfase_RsmI_CS"/>
</dbReference>
<evidence type="ECO:0000259" key="8">
    <source>
        <dbReference type="Pfam" id="PF23016"/>
    </source>
</evidence>
<dbReference type="PANTHER" id="PTHR46111">
    <property type="entry name" value="RIBOSOMAL RNA SMALL SUBUNIT METHYLTRANSFERASE I"/>
    <property type="match status" value="1"/>
</dbReference>
<name>A0A1W6YVP1_9BORD</name>
<evidence type="ECO:0000256" key="2">
    <source>
        <dbReference type="ARBA" id="ARBA00022552"/>
    </source>
</evidence>
<dbReference type="InterPro" id="IPR014776">
    <property type="entry name" value="4pyrrole_Mease_sub2"/>
</dbReference>
<keyword evidence="5 6" id="KW-0949">S-adenosyl-L-methionine</keyword>
<comment type="function">
    <text evidence="6">Catalyzes the 2'-O-methylation of the ribose of cytidine 1402 (C1402) in 16S rRNA.</text>
</comment>
<dbReference type="Gene3D" id="3.40.1010.10">
    <property type="entry name" value="Cobalt-precorrin-4 Transmethylase, Domain 1"/>
    <property type="match status" value="1"/>
</dbReference>
<dbReference type="Pfam" id="PF00590">
    <property type="entry name" value="TP_methylase"/>
    <property type="match status" value="1"/>
</dbReference>
<evidence type="ECO:0000313" key="10">
    <source>
        <dbReference type="Proteomes" id="UP000194139"/>
    </source>
</evidence>
<keyword evidence="2 6" id="KW-0698">rRNA processing</keyword>
<dbReference type="HAMAP" id="MF_01877">
    <property type="entry name" value="16SrRNA_methyltr_I"/>
    <property type="match status" value="1"/>
</dbReference>
<comment type="subcellular location">
    <subcellularLocation>
        <location evidence="6">Cytoplasm</location>
    </subcellularLocation>
</comment>
<organism evidence="9 10">
    <name type="scientific">Bordetella genomosp. 9</name>
    <dbReference type="NCBI Taxonomy" id="1416803"/>
    <lineage>
        <taxon>Bacteria</taxon>
        <taxon>Pseudomonadati</taxon>
        <taxon>Pseudomonadota</taxon>
        <taxon>Betaproteobacteria</taxon>
        <taxon>Burkholderiales</taxon>
        <taxon>Alcaligenaceae</taxon>
        <taxon>Bordetella</taxon>
    </lineage>
</organism>
<dbReference type="FunFam" id="3.40.1010.10:FF:000007">
    <property type="entry name" value="Ribosomal RNA small subunit methyltransferase I"/>
    <property type="match status" value="1"/>
</dbReference>
<feature type="domain" description="RsmI HTH" evidence="8">
    <location>
        <begin position="275"/>
        <end position="319"/>
    </location>
</feature>
<dbReference type="PROSITE" id="PS01296">
    <property type="entry name" value="RSMI"/>
    <property type="match status" value="1"/>
</dbReference>
<evidence type="ECO:0000256" key="1">
    <source>
        <dbReference type="ARBA" id="ARBA00022490"/>
    </source>
</evidence>
<dbReference type="RefSeq" id="WP_086071241.1">
    <property type="nucleotide sequence ID" value="NZ_CP021109.1"/>
</dbReference>
<dbReference type="EMBL" id="CP021109">
    <property type="protein sequence ID" value="ARP84969.1"/>
    <property type="molecule type" value="Genomic_DNA"/>
</dbReference>
<dbReference type="PIRSF" id="PIRSF005917">
    <property type="entry name" value="MTase_YraL"/>
    <property type="match status" value="1"/>
</dbReference>
<dbReference type="InterPro" id="IPR014777">
    <property type="entry name" value="4pyrrole_Mease_sub1"/>
</dbReference>
<keyword evidence="4 6" id="KW-0808">Transferase</keyword>
<dbReference type="SUPFAM" id="SSF53790">
    <property type="entry name" value="Tetrapyrrole methylase"/>
    <property type="match status" value="1"/>
</dbReference>
<dbReference type="InterPro" id="IPR053910">
    <property type="entry name" value="RsmI_HTH"/>
</dbReference>
<protein>
    <recommendedName>
        <fullName evidence="6">Ribosomal RNA small subunit methyltransferase I</fullName>
        <ecNumber evidence="6">2.1.1.198</ecNumber>
    </recommendedName>
    <alternativeName>
        <fullName evidence="6">16S rRNA 2'-O-ribose C1402 methyltransferase</fullName>
    </alternativeName>
    <alternativeName>
        <fullName evidence="6">rRNA (cytidine-2'-O-)-methyltransferase RsmI</fullName>
    </alternativeName>
</protein>
<dbReference type="NCBIfam" id="TIGR00096">
    <property type="entry name" value="16S rRNA (cytidine(1402)-2'-O)-methyltransferase"/>
    <property type="match status" value="1"/>
</dbReference>
<accession>A0A1W6YVP1</accession>
<keyword evidence="1 6" id="KW-0963">Cytoplasm</keyword>
<evidence type="ECO:0000256" key="5">
    <source>
        <dbReference type="ARBA" id="ARBA00022691"/>
    </source>
</evidence>
<dbReference type="Pfam" id="PF23016">
    <property type="entry name" value="RsmI_C"/>
    <property type="match status" value="1"/>
</dbReference>
<dbReference type="Gene3D" id="3.30.950.10">
    <property type="entry name" value="Methyltransferase, Cobalt-precorrin-4 Transmethylase, Domain 2"/>
    <property type="match status" value="1"/>
</dbReference>
<evidence type="ECO:0000259" key="7">
    <source>
        <dbReference type="Pfam" id="PF00590"/>
    </source>
</evidence>
<evidence type="ECO:0000256" key="4">
    <source>
        <dbReference type="ARBA" id="ARBA00022679"/>
    </source>
</evidence>
<dbReference type="EC" id="2.1.1.198" evidence="6"/>
<evidence type="ECO:0000313" key="9">
    <source>
        <dbReference type="EMBL" id="ARP84969.1"/>
    </source>
</evidence>
<dbReference type="CDD" id="cd11648">
    <property type="entry name" value="RsmI"/>
    <property type="match status" value="1"/>
</dbReference>
<dbReference type="GO" id="GO:0070677">
    <property type="term" value="F:rRNA (cytosine-2'-O-)-methyltransferase activity"/>
    <property type="evidence" value="ECO:0007669"/>
    <property type="project" value="UniProtKB-UniRule"/>
</dbReference>
<dbReference type="GO" id="GO:0005737">
    <property type="term" value="C:cytoplasm"/>
    <property type="evidence" value="ECO:0007669"/>
    <property type="project" value="UniProtKB-SubCell"/>
</dbReference>
<dbReference type="InterPro" id="IPR008189">
    <property type="entry name" value="rRNA_ssu_MeTfrase_I"/>
</dbReference>
<proteinExistence type="inferred from homology"/>
<gene>
    <name evidence="6" type="primary">rsmI</name>
    <name evidence="9" type="ORF">CAL13_01060</name>
</gene>
<dbReference type="Proteomes" id="UP000194139">
    <property type="component" value="Chromosome"/>
</dbReference>
<keyword evidence="3 6" id="KW-0489">Methyltransferase</keyword>
<keyword evidence="10" id="KW-1185">Reference proteome</keyword>
<comment type="similarity">
    <text evidence="6">Belongs to the methyltransferase superfamily. RsmI family.</text>
</comment>
<dbReference type="InterPro" id="IPR035996">
    <property type="entry name" value="4pyrrol_Methylase_sf"/>
</dbReference>
<reference evidence="9 10" key="1">
    <citation type="submission" date="2017-05" db="EMBL/GenBank/DDBJ databases">
        <title>Complete and WGS of Bordetella genogroups.</title>
        <authorList>
            <person name="Spilker T."/>
            <person name="LiPuma J."/>
        </authorList>
    </citation>
    <scope>NUCLEOTIDE SEQUENCE [LARGE SCALE GENOMIC DNA]</scope>
    <source>
        <strain evidence="9 10">AU17164</strain>
    </source>
</reference>
<evidence type="ECO:0000256" key="6">
    <source>
        <dbReference type="HAMAP-Rule" id="MF_01877"/>
    </source>
</evidence>
<sequence>MNENVPVPAAIDSGADARAPGGDAWRRVAERVAAQQWPAATLYVVATPIGNLGDLGLRAWQALARADVIAAEDTRESRTLLDAWGVATPLMAAHRHNEAAAAQAICERLARGERVALISDAGAPAVSDPGARIVREVRQAGYAVVPVPGPSAVIAALMASGVTSDENPAYVFAGFPPPKSAARQRWLAQWCALPAPVVMYESPHRLAATLADLAQVCGPARDVTIARELTKRFEEVATVPAGEAADWLQAQPHRGQGEFVVIAHPAPPAAADAQAADPATDALLDALLESVSVRDAARIAARVSGLPRDVLYARALARKPA</sequence>